<reference evidence="3 4" key="1">
    <citation type="submission" date="2021-01" db="EMBL/GenBank/DDBJ databases">
        <title>Roseomonas sp. nov, a bacterium isolated from an oil production mixture in Yumen Oilfield.</title>
        <authorList>
            <person name="Wu D."/>
        </authorList>
    </citation>
    <scope>NUCLEOTIDE SEQUENCE [LARGE SCALE GENOMIC DNA]</scope>
    <source>
        <strain evidence="3 4">ROY-5-3</strain>
    </source>
</reference>
<organism evidence="3 4">
    <name type="scientific">Falsiroseomonas oleicola</name>
    <dbReference type="NCBI Taxonomy" id="2801474"/>
    <lineage>
        <taxon>Bacteria</taxon>
        <taxon>Pseudomonadati</taxon>
        <taxon>Pseudomonadota</taxon>
        <taxon>Alphaproteobacteria</taxon>
        <taxon>Acetobacterales</taxon>
        <taxon>Roseomonadaceae</taxon>
        <taxon>Falsiroseomonas</taxon>
    </lineage>
</organism>
<evidence type="ECO:0000256" key="2">
    <source>
        <dbReference type="SAM" id="SignalP"/>
    </source>
</evidence>
<protein>
    <submittedName>
        <fullName evidence="3">Uncharacterized protein</fullName>
    </submittedName>
</protein>
<proteinExistence type="predicted"/>
<accession>A0ABS6HBW3</accession>
<evidence type="ECO:0000256" key="1">
    <source>
        <dbReference type="SAM" id="MobiDB-lite"/>
    </source>
</evidence>
<feature type="chain" id="PRO_5046229355" evidence="2">
    <location>
        <begin position="22"/>
        <end position="121"/>
    </location>
</feature>
<feature type="signal peptide" evidence="2">
    <location>
        <begin position="1"/>
        <end position="21"/>
    </location>
</feature>
<comment type="caution">
    <text evidence="3">The sequence shown here is derived from an EMBL/GenBank/DDBJ whole genome shotgun (WGS) entry which is preliminary data.</text>
</comment>
<dbReference type="RefSeq" id="WP_216877439.1">
    <property type="nucleotide sequence ID" value="NZ_JAERQM010000005.1"/>
</dbReference>
<evidence type="ECO:0000313" key="3">
    <source>
        <dbReference type="EMBL" id="MBU8545428.1"/>
    </source>
</evidence>
<dbReference type="Proteomes" id="UP000689967">
    <property type="component" value="Unassembled WGS sequence"/>
</dbReference>
<keyword evidence="4" id="KW-1185">Reference proteome</keyword>
<keyword evidence="2" id="KW-0732">Signal</keyword>
<evidence type="ECO:0000313" key="4">
    <source>
        <dbReference type="Proteomes" id="UP000689967"/>
    </source>
</evidence>
<sequence>MNRRFLLLSTLAAALPGAALAQGNGRRMSLDIPAPSTLTPLPLPRIARPRGGGELAPMPNRNIEAPPDIFARPDAPTLEPMIIDERERARGFTFGREHLSERQDVILRDLAPGARLRIPLE</sequence>
<name>A0ABS6HBW3_9PROT</name>
<gene>
    <name evidence="3" type="ORF">JJQ90_17020</name>
</gene>
<dbReference type="EMBL" id="JAERQM010000005">
    <property type="protein sequence ID" value="MBU8545428.1"/>
    <property type="molecule type" value="Genomic_DNA"/>
</dbReference>
<feature type="region of interest" description="Disordered" evidence="1">
    <location>
        <begin position="31"/>
        <end position="70"/>
    </location>
</feature>